<organism evidence="3 4">
    <name type="scientific">Mycobacterium heidelbergense</name>
    <dbReference type="NCBI Taxonomy" id="53376"/>
    <lineage>
        <taxon>Bacteria</taxon>
        <taxon>Bacillati</taxon>
        <taxon>Actinomycetota</taxon>
        <taxon>Actinomycetes</taxon>
        <taxon>Mycobacteriales</taxon>
        <taxon>Mycobacteriaceae</taxon>
        <taxon>Mycobacterium</taxon>
        <taxon>Mycobacterium simiae complex</taxon>
    </lineage>
</organism>
<dbReference type="InterPro" id="IPR050445">
    <property type="entry name" value="Bact_polysacc_biosynth/exp"/>
</dbReference>
<evidence type="ECO:0000313" key="4">
    <source>
        <dbReference type="Proteomes" id="UP000192566"/>
    </source>
</evidence>
<dbReference type="Proteomes" id="UP000192566">
    <property type="component" value="Unassembled WGS sequence"/>
</dbReference>
<reference evidence="3 4" key="1">
    <citation type="submission" date="2017-02" db="EMBL/GenBank/DDBJ databases">
        <title>The new phylogeny of genus Mycobacterium.</title>
        <authorList>
            <person name="Tortoli E."/>
            <person name="Trovato A."/>
            <person name="Cirillo D.M."/>
        </authorList>
    </citation>
    <scope>NUCLEOTIDE SEQUENCE [LARGE SCALE GENOMIC DNA]</scope>
    <source>
        <strain evidence="3 4">DSM 44471</strain>
    </source>
</reference>
<feature type="transmembrane region" description="Helical" evidence="2">
    <location>
        <begin position="192"/>
        <end position="210"/>
    </location>
</feature>
<feature type="compositionally biased region" description="Polar residues" evidence="1">
    <location>
        <begin position="226"/>
        <end position="236"/>
    </location>
</feature>
<keyword evidence="4" id="KW-1185">Reference proteome</keyword>
<dbReference type="AlphaFoldDB" id="A0A1X0DR14"/>
<comment type="caution">
    <text evidence="3">The sequence shown here is derived from an EMBL/GenBank/DDBJ whole genome shotgun (WGS) entry which is preliminary data.</text>
</comment>
<sequence>MLGMTVWRQYRSSMRPRWWWLVIPLCGALGLTAGTLWALLMPRTYTATAYAFVALTPGGSTDFDNQGAFSDGKFALQRTPTYAALATSTKVLQAVVADLHHGDVDQLRRQVEVIAIPDRVILQLSVKDPDPQVAIQIADSVMANLGRVVASIELGGASPRDLGNAQHLSPPVQILPIQHGALAPPTPRRYKAMAGLLAGLIVGAAAFYLIRSRRNAREQRSESWRPESSTHATRASGTDEPTVRARRAGDD</sequence>
<dbReference type="PANTHER" id="PTHR32309:SF13">
    <property type="entry name" value="FERRIC ENTEROBACTIN TRANSPORT PROTEIN FEPE"/>
    <property type="match status" value="1"/>
</dbReference>
<dbReference type="GO" id="GO:0004713">
    <property type="term" value="F:protein tyrosine kinase activity"/>
    <property type="evidence" value="ECO:0007669"/>
    <property type="project" value="TreeGrafter"/>
</dbReference>
<dbReference type="GO" id="GO:0005886">
    <property type="term" value="C:plasma membrane"/>
    <property type="evidence" value="ECO:0007669"/>
    <property type="project" value="TreeGrafter"/>
</dbReference>
<evidence type="ECO:0000313" key="3">
    <source>
        <dbReference type="EMBL" id="ORA74632.1"/>
    </source>
</evidence>
<evidence type="ECO:0008006" key="5">
    <source>
        <dbReference type="Google" id="ProtNLM"/>
    </source>
</evidence>
<keyword evidence="2" id="KW-0472">Membrane</keyword>
<protein>
    <recommendedName>
        <fullName evidence="5">Polysaccharide chain length determinant N-terminal domain-containing protein</fullName>
    </recommendedName>
</protein>
<dbReference type="PANTHER" id="PTHR32309">
    <property type="entry name" value="TYROSINE-PROTEIN KINASE"/>
    <property type="match status" value="1"/>
</dbReference>
<evidence type="ECO:0000256" key="2">
    <source>
        <dbReference type="SAM" id="Phobius"/>
    </source>
</evidence>
<keyword evidence="2" id="KW-1133">Transmembrane helix</keyword>
<feature type="region of interest" description="Disordered" evidence="1">
    <location>
        <begin position="218"/>
        <end position="251"/>
    </location>
</feature>
<evidence type="ECO:0000256" key="1">
    <source>
        <dbReference type="SAM" id="MobiDB-lite"/>
    </source>
</evidence>
<feature type="compositionally biased region" description="Basic and acidic residues" evidence="1">
    <location>
        <begin position="241"/>
        <end position="251"/>
    </location>
</feature>
<gene>
    <name evidence="3" type="ORF">BST25_08640</name>
</gene>
<dbReference type="EMBL" id="MVHR01000009">
    <property type="protein sequence ID" value="ORA74632.1"/>
    <property type="molecule type" value="Genomic_DNA"/>
</dbReference>
<accession>A0A1X0DR14</accession>
<keyword evidence="2" id="KW-0812">Transmembrane</keyword>
<name>A0A1X0DR14_MYCHE</name>
<proteinExistence type="predicted"/>
<dbReference type="STRING" id="53376.BST25_08640"/>
<feature type="transmembrane region" description="Helical" evidence="2">
    <location>
        <begin position="18"/>
        <end position="40"/>
    </location>
</feature>